<comment type="function">
    <text evidence="4">Involved in the secretory pathway as part of the exocyst complex which tethers secretory vesicles to the sites of exocytosis. Also plays a role in the assembly of the exocyst.</text>
</comment>
<dbReference type="HOGENOM" id="CLU_010236_4_1_1"/>
<sequence length="644" mass="74248">MNGTEVTNNIAIDIDEADILVLSQGLEKSTKLAYEINKSLKKISTTSSQSSKLFTPIISRNNRLVTLQRNIESTINSVASVKDLAKEASKYEIILRKGINTIGLKQFIKVIHKLDDMLEDIKSSNEPQNSEFHGIVNHLNDLIKYSETELRLYFSAILNTIKPFDPQIHMNKKIPFPYYDDQEIVELSNILDYFYNNSKESLIQSVLVSERSDKILRCMAFLEPFSKQITTSKNAPYEKGSSGMINYTEALLGFIANEKSLIDDIYSQYPNLKESVVTTILAPLLNNYAKLFQTNLNLIEQNLDNVLFFTFEMVETLSKIFKALSFNKALQSLDSLRQCNSQVKKLTKSIFGFTLERVVKKVNQLNTIPSDNGVTEPTVDTMSRLRKFSEFKSGCISAIESLDRSDWISKYDNKNFTFNSEFLTVLKANEKGERLFSSFVSDTIDVLIFQLDKKAELILNETHTSDNRNSSTIENVIHTGSHASKDSKKQRIGFFILMNLSLVEQIIEKSELNSILGKEGHDRIEKLKKRYLEYMILDWKKLTVNLLDTIVIDTSGTKKTKDKEQIKEKFRKFNDGFEHLISKNKQYRLSDPSLMKKLRFEILALVIPLYERFYNRYKDYFKNPRKHVKYTPDELSNTINQLIK</sequence>
<dbReference type="SUPFAM" id="SSF74788">
    <property type="entry name" value="Cullin repeat-like"/>
    <property type="match status" value="1"/>
</dbReference>
<evidence type="ECO:0000256" key="3">
    <source>
        <dbReference type="ARBA" id="ARBA00022483"/>
    </source>
</evidence>
<keyword evidence="3 4" id="KW-0268">Exocytosis</keyword>
<comment type="similarity">
    <text evidence="1 4">Belongs to the EXO70 family.</text>
</comment>
<keyword evidence="2 4" id="KW-0813">Transport</keyword>
<dbReference type="GO" id="GO:0031267">
    <property type="term" value="F:small GTPase binding"/>
    <property type="evidence" value="ECO:0007669"/>
    <property type="project" value="EnsemblFungi"/>
</dbReference>
<dbReference type="InterPro" id="IPR004140">
    <property type="entry name" value="Exo70"/>
</dbReference>
<proteinExistence type="inferred from homology"/>
<dbReference type="InParanoid" id="H2AMI9"/>
<evidence type="ECO:0000256" key="1">
    <source>
        <dbReference type="ARBA" id="ARBA00006756"/>
    </source>
</evidence>
<accession>H2AMI9</accession>
<feature type="domain" description="Exocyst complex subunit Exo70 C-terminal" evidence="5">
    <location>
        <begin position="242"/>
        <end position="641"/>
    </location>
</feature>
<keyword evidence="4" id="KW-0653">Protein transport</keyword>
<dbReference type="Pfam" id="PF20669">
    <property type="entry name" value="Exo70_N"/>
    <property type="match status" value="1"/>
</dbReference>
<dbReference type="Gene3D" id="1.10.357.60">
    <property type="match status" value="1"/>
</dbReference>
<evidence type="ECO:0000313" key="7">
    <source>
        <dbReference type="Proteomes" id="UP000005220"/>
    </source>
</evidence>
<dbReference type="GO" id="GO:0005934">
    <property type="term" value="C:cellular bud tip"/>
    <property type="evidence" value="ECO:0007669"/>
    <property type="project" value="EnsemblFungi"/>
</dbReference>
<dbReference type="OrthoDB" id="1922221at2759"/>
<dbReference type="eggNOG" id="KOG2344">
    <property type="taxonomic scope" value="Eukaryota"/>
</dbReference>
<keyword evidence="7" id="KW-1185">Reference proteome</keyword>
<evidence type="ECO:0000256" key="2">
    <source>
        <dbReference type="ARBA" id="ARBA00022448"/>
    </source>
</evidence>
<dbReference type="GO" id="GO:0005546">
    <property type="term" value="F:phosphatidylinositol-4,5-bisphosphate binding"/>
    <property type="evidence" value="ECO:0007669"/>
    <property type="project" value="EnsemblFungi"/>
</dbReference>
<protein>
    <recommendedName>
        <fullName evidence="4">Exocyst complex protein EXO70</fullName>
    </recommendedName>
</protein>
<dbReference type="GO" id="GO:0001927">
    <property type="term" value="P:exocyst assembly"/>
    <property type="evidence" value="ECO:0007669"/>
    <property type="project" value="EnsemblFungi"/>
</dbReference>
<dbReference type="STRING" id="1071382.H2AMI9"/>
<dbReference type="EMBL" id="HE650821">
    <property type="protein sequence ID" value="CCF55589.1"/>
    <property type="molecule type" value="Genomic_DNA"/>
</dbReference>
<dbReference type="GO" id="GO:0007266">
    <property type="term" value="P:Rho protein signal transduction"/>
    <property type="evidence" value="ECO:0007669"/>
    <property type="project" value="EnsemblFungi"/>
</dbReference>
<dbReference type="RefSeq" id="XP_003954724.1">
    <property type="nucleotide sequence ID" value="XM_003954675.1"/>
</dbReference>
<dbReference type="Pfam" id="PF03081">
    <property type="entry name" value="Exo70_C"/>
    <property type="match status" value="1"/>
</dbReference>
<dbReference type="GO" id="GO:0051601">
    <property type="term" value="P:exocyst localization"/>
    <property type="evidence" value="ECO:0007669"/>
    <property type="project" value="EnsemblFungi"/>
</dbReference>
<dbReference type="GO" id="GO:0000131">
    <property type="term" value="C:incipient cellular bud site"/>
    <property type="evidence" value="ECO:0007669"/>
    <property type="project" value="EnsemblFungi"/>
</dbReference>
<evidence type="ECO:0000313" key="6">
    <source>
        <dbReference type="EMBL" id="CCF55589.1"/>
    </source>
</evidence>
<dbReference type="GO" id="GO:0015031">
    <property type="term" value="P:protein transport"/>
    <property type="evidence" value="ECO:0007669"/>
    <property type="project" value="UniProtKB-KW"/>
</dbReference>
<evidence type="ECO:0000259" key="5">
    <source>
        <dbReference type="Pfam" id="PF03081"/>
    </source>
</evidence>
<evidence type="ECO:0000256" key="4">
    <source>
        <dbReference type="RuleBase" id="RU365026"/>
    </source>
</evidence>
<dbReference type="InterPro" id="IPR016159">
    <property type="entry name" value="Cullin_repeat-like_dom_sf"/>
</dbReference>
<dbReference type="PANTHER" id="PTHR12542:SF41">
    <property type="entry name" value="EXOCYST COMPLEX COMPONENT 7"/>
    <property type="match status" value="1"/>
</dbReference>
<dbReference type="AlphaFoldDB" id="H2AMI9"/>
<dbReference type="InterPro" id="IPR046364">
    <property type="entry name" value="Exo70_C"/>
</dbReference>
<gene>
    <name evidence="6" type="primary">KAFR0A01510</name>
    <name evidence="6" type="ORF">KAFR_0A01510</name>
</gene>
<comment type="subcellular location">
    <subcellularLocation>
        <location evidence="4">Bud</location>
    </subcellularLocation>
    <subcellularLocation>
        <location evidence="4">Bud neck</location>
    </subcellularLocation>
</comment>
<dbReference type="FunCoup" id="H2AMI9">
    <property type="interactions" value="143"/>
</dbReference>
<dbReference type="Proteomes" id="UP000005220">
    <property type="component" value="Chromosome 1"/>
</dbReference>
<dbReference type="GO" id="GO:0005935">
    <property type="term" value="C:cellular bud neck"/>
    <property type="evidence" value="ECO:0007669"/>
    <property type="project" value="UniProtKB-SubCell"/>
</dbReference>
<organism evidence="6 7">
    <name type="scientific">Kazachstania africana (strain ATCC 22294 / BCRC 22015 / CBS 2517 / CECT 1963 / NBRC 1671 / NRRL Y-8276)</name>
    <name type="common">Yeast</name>
    <name type="synonym">Kluyveromyces africanus</name>
    <dbReference type="NCBI Taxonomy" id="1071382"/>
    <lineage>
        <taxon>Eukaryota</taxon>
        <taxon>Fungi</taxon>
        <taxon>Dikarya</taxon>
        <taxon>Ascomycota</taxon>
        <taxon>Saccharomycotina</taxon>
        <taxon>Saccharomycetes</taxon>
        <taxon>Saccharomycetales</taxon>
        <taxon>Saccharomycetaceae</taxon>
        <taxon>Kazachstania</taxon>
    </lineage>
</organism>
<dbReference type="Gene3D" id="1.20.1280.170">
    <property type="entry name" value="Exocyst complex component Exo70"/>
    <property type="match status" value="1"/>
</dbReference>
<dbReference type="GeneID" id="13882301"/>
<dbReference type="KEGG" id="kaf:KAFR_0A01510"/>
<dbReference type="GO" id="GO:0000145">
    <property type="term" value="C:exocyst"/>
    <property type="evidence" value="ECO:0007669"/>
    <property type="project" value="EnsemblFungi"/>
</dbReference>
<dbReference type="GO" id="GO:0005886">
    <property type="term" value="C:plasma membrane"/>
    <property type="evidence" value="ECO:0007669"/>
    <property type="project" value="EnsemblFungi"/>
</dbReference>
<dbReference type="GO" id="GO:0006893">
    <property type="term" value="P:Golgi to plasma membrane transport"/>
    <property type="evidence" value="ECO:0007669"/>
    <property type="project" value="EnsemblFungi"/>
</dbReference>
<name>H2AMI9_KAZAF</name>
<dbReference type="Gene3D" id="1.20.1310.30">
    <property type="match status" value="1"/>
</dbReference>
<dbReference type="PANTHER" id="PTHR12542">
    <property type="entry name" value="EXOCYST COMPLEX PROTEIN EXO70"/>
    <property type="match status" value="1"/>
</dbReference>
<reference evidence="6 7" key="1">
    <citation type="journal article" date="2011" name="Proc. Natl. Acad. Sci. U.S.A.">
        <title>Evolutionary erosion of yeast sex chromosomes by mating-type switching accidents.</title>
        <authorList>
            <person name="Gordon J.L."/>
            <person name="Armisen D."/>
            <person name="Proux-Wera E."/>
            <person name="Oheigeartaigh S.S."/>
            <person name="Byrne K.P."/>
            <person name="Wolfe K.H."/>
        </authorList>
    </citation>
    <scope>NUCLEOTIDE SEQUENCE [LARGE SCALE GENOMIC DNA]</scope>
    <source>
        <strain evidence="7">ATCC 22294 / BCRC 22015 / CBS 2517 / CECT 1963 / NBRC 1671 / NRRL Y-8276</strain>
    </source>
</reference>
<dbReference type="Gene3D" id="1.20.58.1150">
    <property type="match status" value="1"/>
</dbReference>